<name>S7V9G0_DESML</name>
<keyword evidence="1" id="KW-1133">Transmembrane helix</keyword>
<evidence type="ECO:0000313" key="3">
    <source>
        <dbReference type="Proteomes" id="UP000014977"/>
    </source>
</evidence>
<proteinExistence type="predicted"/>
<comment type="caution">
    <text evidence="2">The sequence shown here is derived from an EMBL/GenBank/DDBJ whole genome shotgun (WGS) entry which is preliminary data.</text>
</comment>
<feature type="transmembrane region" description="Helical" evidence="1">
    <location>
        <begin position="60"/>
        <end position="82"/>
    </location>
</feature>
<keyword evidence="1" id="KW-0472">Membrane</keyword>
<reference evidence="2 3" key="1">
    <citation type="journal article" date="2013" name="Genome Announc.">
        <title>Draft genome sequences for three mercury-methylating, sulfate-reducing bacteria.</title>
        <authorList>
            <person name="Brown S.D."/>
            <person name="Hurt R.A.Jr."/>
            <person name="Gilmour C.C."/>
            <person name="Elias D.A."/>
        </authorList>
    </citation>
    <scope>NUCLEOTIDE SEQUENCE [LARGE SCALE GENOMIC DNA]</scope>
    <source>
        <strain evidence="2 3">DSM 2059</strain>
    </source>
</reference>
<dbReference type="Proteomes" id="UP000014977">
    <property type="component" value="Unassembled WGS sequence"/>
</dbReference>
<gene>
    <name evidence="2" type="ORF">dsmv_2268</name>
</gene>
<dbReference type="RefSeq" id="WP_020876699.1">
    <property type="nucleotide sequence ID" value="NZ_ATHJ01000078.1"/>
</dbReference>
<keyword evidence="1" id="KW-0812">Transmembrane</keyword>
<accession>S7V9G0</accession>
<evidence type="ECO:0000256" key="1">
    <source>
        <dbReference type="SAM" id="Phobius"/>
    </source>
</evidence>
<evidence type="ECO:0000313" key="2">
    <source>
        <dbReference type="EMBL" id="EPR41153.1"/>
    </source>
</evidence>
<feature type="transmembrane region" description="Helical" evidence="1">
    <location>
        <begin position="6"/>
        <end position="31"/>
    </location>
</feature>
<sequence>MIAITNIVIFFAVLVVSYPVATMVLALLTWFRKRRAMKTEDRLERIERIDASTDRLKDRLFIVFIVASFFVIAPFLAILLIFGER</sequence>
<dbReference type="AlphaFoldDB" id="S7V9G0"/>
<organism evidence="2 3">
    <name type="scientific">Desulfococcus multivorans DSM 2059</name>
    <dbReference type="NCBI Taxonomy" id="1121405"/>
    <lineage>
        <taxon>Bacteria</taxon>
        <taxon>Pseudomonadati</taxon>
        <taxon>Thermodesulfobacteriota</taxon>
        <taxon>Desulfobacteria</taxon>
        <taxon>Desulfobacterales</taxon>
        <taxon>Desulfococcaceae</taxon>
        <taxon>Desulfococcus</taxon>
    </lineage>
</organism>
<protein>
    <submittedName>
        <fullName evidence="2">Uncharacterized protein</fullName>
    </submittedName>
</protein>
<dbReference type="EMBL" id="ATHJ01000078">
    <property type="protein sequence ID" value="EPR41153.1"/>
    <property type="molecule type" value="Genomic_DNA"/>
</dbReference>
<keyword evidence="3" id="KW-1185">Reference proteome</keyword>